<reference evidence="1 2" key="1">
    <citation type="submission" date="2012-02" db="EMBL/GenBank/DDBJ databases">
        <title>Improved High-Quality Draft sequence of Microvirga sp. WSM3557.</title>
        <authorList>
            <consortium name="US DOE Joint Genome Institute"/>
            <person name="Lucas S."/>
            <person name="Han J."/>
            <person name="Lapidus A."/>
            <person name="Cheng J.-F."/>
            <person name="Goodwin L."/>
            <person name="Pitluck S."/>
            <person name="Peters L."/>
            <person name="Zhang X."/>
            <person name="Detter J.C."/>
            <person name="Han C."/>
            <person name="Tapia R."/>
            <person name="Land M."/>
            <person name="Hauser L."/>
            <person name="Kyrpides N."/>
            <person name="Ivanova N."/>
            <person name="Pagani I."/>
            <person name="Brau L."/>
            <person name="Yates R."/>
            <person name="O'Hara G."/>
            <person name="Rui T."/>
            <person name="Howieson J."/>
            <person name="Reeve W."/>
            <person name="Woyke T."/>
        </authorList>
    </citation>
    <scope>NUCLEOTIDE SEQUENCE [LARGE SCALE GENOMIC DNA]</scope>
    <source>
        <strain evidence="1 2">WSM3557</strain>
    </source>
</reference>
<dbReference type="AlphaFoldDB" id="I4YN74"/>
<evidence type="ECO:0000313" key="1">
    <source>
        <dbReference type="EMBL" id="EIM25416.1"/>
    </source>
</evidence>
<evidence type="ECO:0000313" key="2">
    <source>
        <dbReference type="Proteomes" id="UP000003947"/>
    </source>
</evidence>
<dbReference type="PATRIC" id="fig|864069.3.peg.6578"/>
<keyword evidence="2" id="KW-1185">Reference proteome</keyword>
<sequence>MVKARSPIAVLSRREAYDVELEVLAVIVEIGSLLWIEEFAAGAAIQVEETGQMLHLAAITAIGIHPQERSLVEADETLLVELDLLVVPVGVIEKGLDHGAMLASKRLVPIKEPKDATNRIEARLKDGLSSTPDGRGATP</sequence>
<dbReference type="Proteomes" id="UP000003947">
    <property type="component" value="Unassembled WGS sequence"/>
</dbReference>
<dbReference type="HOGENOM" id="CLU_1842821_0_0_5"/>
<dbReference type="EMBL" id="JH660647">
    <property type="protein sequence ID" value="EIM25416.1"/>
    <property type="molecule type" value="Genomic_DNA"/>
</dbReference>
<protein>
    <submittedName>
        <fullName evidence="1">Uncharacterized protein</fullName>
    </submittedName>
</protein>
<organism evidence="1 2">
    <name type="scientific">Microvirga lotononidis</name>
    <dbReference type="NCBI Taxonomy" id="864069"/>
    <lineage>
        <taxon>Bacteria</taxon>
        <taxon>Pseudomonadati</taxon>
        <taxon>Pseudomonadota</taxon>
        <taxon>Alphaproteobacteria</taxon>
        <taxon>Hyphomicrobiales</taxon>
        <taxon>Methylobacteriaceae</taxon>
        <taxon>Microvirga</taxon>
    </lineage>
</organism>
<accession>I4YN74</accession>
<proteinExistence type="predicted"/>
<name>I4YN74_9HYPH</name>
<gene>
    <name evidence="1" type="ORF">MicloDRAFT_00061420</name>
</gene>